<feature type="transmembrane region" description="Helical" evidence="2">
    <location>
        <begin position="220"/>
        <end position="239"/>
    </location>
</feature>
<evidence type="ECO:0000313" key="3">
    <source>
        <dbReference type="Proteomes" id="UP000694845"/>
    </source>
</evidence>
<dbReference type="Proteomes" id="UP000694845">
    <property type="component" value="Unplaced"/>
</dbReference>
<keyword evidence="2" id="KW-0472">Membrane</keyword>
<feature type="transmembrane region" description="Helical" evidence="2">
    <location>
        <begin position="28"/>
        <end position="53"/>
    </location>
</feature>
<dbReference type="AlphaFoldDB" id="A0A8B7ZA53"/>
<dbReference type="KEGG" id="aplc:110985674"/>
<keyword evidence="3" id="KW-1185">Reference proteome</keyword>
<evidence type="ECO:0000313" key="4">
    <source>
        <dbReference type="RefSeq" id="XP_022102549.1"/>
    </source>
</evidence>
<feature type="transmembrane region" description="Helical" evidence="2">
    <location>
        <begin position="157"/>
        <end position="177"/>
    </location>
</feature>
<gene>
    <name evidence="4" type="primary">LOC110985674</name>
</gene>
<dbReference type="OMA" id="KEDPTWW"/>
<dbReference type="RefSeq" id="XP_022102549.1">
    <property type="nucleotide sequence ID" value="XM_022246857.1"/>
</dbReference>
<feature type="region of interest" description="Disordered" evidence="1">
    <location>
        <begin position="345"/>
        <end position="467"/>
    </location>
</feature>
<proteinExistence type="predicted"/>
<organism evidence="3 4">
    <name type="scientific">Acanthaster planci</name>
    <name type="common">Crown-of-thorns starfish</name>
    <dbReference type="NCBI Taxonomy" id="133434"/>
    <lineage>
        <taxon>Eukaryota</taxon>
        <taxon>Metazoa</taxon>
        <taxon>Echinodermata</taxon>
        <taxon>Eleutherozoa</taxon>
        <taxon>Asterozoa</taxon>
        <taxon>Asteroidea</taxon>
        <taxon>Valvatacea</taxon>
        <taxon>Valvatida</taxon>
        <taxon>Acanthasteridae</taxon>
        <taxon>Acanthaster</taxon>
    </lineage>
</organism>
<feature type="transmembrane region" description="Helical" evidence="2">
    <location>
        <begin position="189"/>
        <end position="208"/>
    </location>
</feature>
<protein>
    <submittedName>
        <fullName evidence="4">Transmembrane protein 26-like isoform X1</fullName>
    </submittedName>
</protein>
<dbReference type="Pfam" id="PF09772">
    <property type="entry name" value="Tmem26"/>
    <property type="match status" value="1"/>
</dbReference>
<feature type="transmembrane region" description="Helical" evidence="2">
    <location>
        <begin position="59"/>
        <end position="77"/>
    </location>
</feature>
<keyword evidence="2" id="KW-0812">Transmembrane</keyword>
<dbReference type="PANTHER" id="PTHR22168:SF7">
    <property type="entry name" value="TRANSMEMBRANE PROTEIN 26-LIKE"/>
    <property type="match status" value="1"/>
</dbReference>
<reference evidence="4" key="1">
    <citation type="submission" date="2025-08" db="UniProtKB">
        <authorList>
            <consortium name="RefSeq"/>
        </authorList>
    </citation>
    <scope>IDENTIFICATION</scope>
</reference>
<feature type="compositionally biased region" description="Basic and acidic residues" evidence="1">
    <location>
        <begin position="361"/>
        <end position="372"/>
    </location>
</feature>
<feature type="compositionally biased region" description="Polar residues" evidence="1">
    <location>
        <begin position="408"/>
        <end position="417"/>
    </location>
</feature>
<name>A0A8B7ZA53_ACAPL</name>
<evidence type="ECO:0000256" key="1">
    <source>
        <dbReference type="SAM" id="MobiDB-lite"/>
    </source>
</evidence>
<dbReference type="PANTHER" id="PTHR22168">
    <property type="entry name" value="TMEM26 PROTEIN"/>
    <property type="match status" value="1"/>
</dbReference>
<sequence length="467" mass="53424">MEVKSKSMDNDQGHNKNKTEERYSVGRIFTMVQGVFVRVLFSVSSVISVWRVATVKEDPTWWLLVVMNALLYVEAYVTFRYRKSGEWKWFCPSVMVYLVSTVPAIWILELQLMEERIEQSRAAGQDICLESESIYVNGTPLTGLPGVEIPLFLPSHMWSLALQQTLLFVLIVGRWLLPKGSLTRDQLSQLLLVYIGIAADILEFSTEGLKMEEVRCDYEMVFWILAIWTWSLLQFTLGLTATKARKPRMAGIDDDKPKVTLMCCETEVWGLMTTIIMQDGPFLAMRLYILIKLNAINQMMIFFTCKNMLVMLLQVYRLFVIYIEKPGYHPQVLVQTIVRYTSRRDRGSISPVHRQRKPRSRHLEVPDIHESHAGQSLPLLPTISEKTPASPPLDVDAGFQSFDVPQLPQVTSKNNGRSRPEESRGVPRLNDKPTNRLYDPAADSSSTEPLVQKYPPSPARIVTFDDM</sequence>
<accession>A0A8B7ZA53</accession>
<feature type="compositionally biased region" description="Basic and acidic residues" evidence="1">
    <location>
        <begin position="418"/>
        <end position="434"/>
    </location>
</feature>
<dbReference type="GeneID" id="110985674"/>
<dbReference type="InterPro" id="IPR019169">
    <property type="entry name" value="Transmembrane_26"/>
</dbReference>
<evidence type="ECO:0000256" key="2">
    <source>
        <dbReference type="SAM" id="Phobius"/>
    </source>
</evidence>
<keyword evidence="2" id="KW-1133">Transmembrane helix</keyword>
<feature type="transmembrane region" description="Helical" evidence="2">
    <location>
        <begin position="89"/>
        <end position="108"/>
    </location>
</feature>
<dbReference type="OrthoDB" id="10042902at2759"/>